<feature type="domain" description="Cyclic nucleotide-binding" evidence="2">
    <location>
        <begin position="270"/>
        <end position="302"/>
    </location>
</feature>
<dbReference type="InterPro" id="IPR018490">
    <property type="entry name" value="cNMP-bd_dom_sf"/>
</dbReference>
<keyword evidence="4" id="KW-1185">Reference proteome</keyword>
<dbReference type="EMBL" id="CYKH01000363">
    <property type="protein sequence ID" value="CUF58855.1"/>
    <property type="molecule type" value="Genomic_DNA"/>
</dbReference>
<feature type="compositionally biased region" description="Polar residues" evidence="1">
    <location>
        <begin position="185"/>
        <end position="194"/>
    </location>
</feature>
<dbReference type="PROSITE" id="PS50042">
    <property type="entry name" value="CNMP_BINDING_3"/>
    <property type="match status" value="2"/>
</dbReference>
<dbReference type="InterPro" id="IPR014710">
    <property type="entry name" value="RmlC-like_jellyroll"/>
</dbReference>
<accession>A0A0S4ITY3</accession>
<dbReference type="PANTHER" id="PTHR23011">
    <property type="entry name" value="CYCLIC NUCLEOTIDE-BINDING DOMAIN CONTAINING PROTEIN"/>
    <property type="match status" value="1"/>
</dbReference>
<proteinExistence type="predicted"/>
<feature type="region of interest" description="Disordered" evidence="1">
    <location>
        <begin position="811"/>
        <end position="889"/>
    </location>
</feature>
<dbReference type="CDD" id="cd00038">
    <property type="entry name" value="CAP_ED"/>
    <property type="match status" value="2"/>
</dbReference>
<organism evidence="3 4">
    <name type="scientific">Bodo saltans</name>
    <name type="common">Flagellated protozoan</name>
    <dbReference type="NCBI Taxonomy" id="75058"/>
    <lineage>
        <taxon>Eukaryota</taxon>
        <taxon>Discoba</taxon>
        <taxon>Euglenozoa</taxon>
        <taxon>Kinetoplastea</taxon>
        <taxon>Metakinetoplastina</taxon>
        <taxon>Eubodonida</taxon>
        <taxon>Bodonidae</taxon>
        <taxon>Bodo</taxon>
    </lineage>
</organism>
<feature type="compositionally biased region" description="Pro residues" evidence="1">
    <location>
        <begin position="1072"/>
        <end position="1081"/>
    </location>
</feature>
<evidence type="ECO:0000313" key="4">
    <source>
        <dbReference type="Proteomes" id="UP000051952"/>
    </source>
</evidence>
<feature type="compositionally biased region" description="Low complexity" evidence="1">
    <location>
        <begin position="817"/>
        <end position="829"/>
    </location>
</feature>
<evidence type="ECO:0000259" key="2">
    <source>
        <dbReference type="PROSITE" id="PS50042"/>
    </source>
</evidence>
<feature type="region of interest" description="Disordered" evidence="1">
    <location>
        <begin position="1055"/>
        <end position="1083"/>
    </location>
</feature>
<protein>
    <submittedName>
        <fullName evidence="3">Cyclic nucleotide-binding protein, putative</fullName>
    </submittedName>
</protein>
<reference evidence="4" key="1">
    <citation type="submission" date="2015-09" db="EMBL/GenBank/DDBJ databases">
        <authorList>
            <consortium name="Pathogen Informatics"/>
        </authorList>
    </citation>
    <scope>NUCLEOTIDE SEQUENCE [LARGE SCALE GENOMIC DNA]</scope>
    <source>
        <strain evidence="4">Lake Konstanz</strain>
    </source>
</reference>
<sequence length="1241" mass="134122">MPMSRSNSISSGTSVSATYEGIALPPGPSLAHLPDAVVYQFLRIARSVICSKFVPILWVRAAKRRRERQRIRRPIAIEHNGCARACESALTESSEFVQSANASSELPYFLAKKGQHVTYQPGDIIFHHGEPNSTGVHVLVNGRVNLFSTVHREKNSTRYFGFHNVVPPPTISSVGARGTKKGPTPFSSPVAGSTGSTFQEIVDVSLDGMDDEGDIGGVSPGRRGMAADTTSAASLDFRGDNHPQHLRFSQLKAKGVTNTHYVRSVVAPFVFGDMAILNDEPRLFYCVAVSVVDVIVVPRSSFFAALQGLPNINGPARVLSVAHTVRAANMPIAFPLTLARLRLSPIFLRFTDEELQLLLVCAQPKVFAQGAVILERARPCQNVYIVRRGLVEEIKERGTGGNMHRTSVALWEGATFGEREAHFKERSDAQYLASTNVDLYQIPMDEIVRMCSRSEFLKSRVAEAAKQLRVYDPHEDVLQEARAAADAAVAAHNNDAGHSHQQLASTAEYLAMSSKHKRYVDLMRAIPLWNAVGLPKELLEALAPHWVSQLYSRGECLFYKSEMCSKMVIIMRGNAKLLDAPQSSSFGSSSMATGECVGYTCLLEHRWQYSAMATEVTEAISLPRHKLLEVLKMWDAGLLRQQSASSGSTGGSGLEATLLLQGDTARTIMDGDALLSTTQSTVTVPAQATANAQHSNSTPKKVTCNFHQKLVHATTQLVQPLFRRATATAFQFSALDAATRRAPSPNSFEQLTIVNLHPISREEHVRLYPPYVLPIITTGEDERGGGIVVSSGDLKHKKQFLTDFQKFQAKQQMMRRGLGSSGSLHLESGGPQGGRRRSTAAAAPLSTESTPTSHHHHRPPSSATSPLYQTSAVTHAAPPPGGDHALPKFQLPERPASRTTKPAEHMVKVDDVGNIMGTGSIPTETRAVTIAQPTSPIAAKVLHDNEVSFNRSTAASLGGAEHGASTLAVSPARSEQANHNVTTNAGPSTTSEGLRSQLDHLDRPNASQQSAALEEIFKPVRSHKRSSVASGGEIPTLFDDLLSAPTSPKTIVSRSASDVAPAGGNGVKFSAPPEPPQPRPPVLLRRSRPVAKVTPRAKKTLTYSATENFGSLMQSMVQRCQSPRAGPLALHAGGADATSSLSTEVVTTTPAPQQQQDNMKQQSPSPTRYMWNSTSVATPLLPSRPSSAILDARCSAALREKHQLDLKSARSPRCTAYNSQRSYIRSLVDASRGPSSPTPRK</sequence>
<feature type="region of interest" description="Disordered" evidence="1">
    <location>
        <begin position="960"/>
        <end position="995"/>
    </location>
</feature>
<feature type="region of interest" description="Disordered" evidence="1">
    <location>
        <begin position="1127"/>
        <end position="1171"/>
    </location>
</feature>
<gene>
    <name evidence="3" type="ORF">BSAL_63820</name>
</gene>
<evidence type="ECO:0000256" key="1">
    <source>
        <dbReference type="SAM" id="MobiDB-lite"/>
    </source>
</evidence>
<dbReference type="VEuPathDB" id="TriTrypDB:BSAL_63820"/>
<feature type="domain" description="Cyclic nucleotide-binding" evidence="2">
    <location>
        <begin position="346"/>
        <end position="450"/>
    </location>
</feature>
<feature type="compositionally biased region" description="Polar residues" evidence="1">
    <location>
        <begin position="973"/>
        <end position="994"/>
    </location>
</feature>
<feature type="region of interest" description="Disordered" evidence="1">
    <location>
        <begin position="175"/>
        <end position="194"/>
    </location>
</feature>
<feature type="compositionally biased region" description="Low complexity" evidence="1">
    <location>
        <begin position="1138"/>
        <end position="1156"/>
    </location>
</feature>
<dbReference type="PANTHER" id="PTHR23011:SF28">
    <property type="entry name" value="CYCLIC NUCLEOTIDE-BINDING DOMAIN CONTAINING PROTEIN"/>
    <property type="match status" value="1"/>
</dbReference>
<dbReference type="Pfam" id="PF00027">
    <property type="entry name" value="cNMP_binding"/>
    <property type="match status" value="2"/>
</dbReference>
<dbReference type="AlphaFoldDB" id="A0A0S4ITY3"/>
<dbReference type="Gene3D" id="2.60.120.10">
    <property type="entry name" value="Jelly Rolls"/>
    <property type="match status" value="3"/>
</dbReference>
<dbReference type="InterPro" id="IPR000595">
    <property type="entry name" value="cNMP-bd_dom"/>
</dbReference>
<dbReference type="Proteomes" id="UP000051952">
    <property type="component" value="Unassembled WGS sequence"/>
</dbReference>
<name>A0A0S4ITY3_BODSA</name>
<dbReference type="SUPFAM" id="SSF51206">
    <property type="entry name" value="cAMP-binding domain-like"/>
    <property type="match status" value="3"/>
</dbReference>
<feature type="compositionally biased region" description="Polar residues" evidence="1">
    <location>
        <begin position="1157"/>
        <end position="1171"/>
    </location>
</feature>
<evidence type="ECO:0000313" key="3">
    <source>
        <dbReference type="EMBL" id="CUF58855.1"/>
    </source>
</evidence>